<organism evidence="1 2">
    <name type="scientific">Clonorchis sinensis</name>
    <name type="common">Chinese liver fluke</name>
    <dbReference type="NCBI Taxonomy" id="79923"/>
    <lineage>
        <taxon>Eukaryota</taxon>
        <taxon>Metazoa</taxon>
        <taxon>Spiralia</taxon>
        <taxon>Lophotrochozoa</taxon>
        <taxon>Platyhelminthes</taxon>
        <taxon>Trematoda</taxon>
        <taxon>Digenea</taxon>
        <taxon>Opisthorchiida</taxon>
        <taxon>Opisthorchiata</taxon>
        <taxon>Opisthorchiidae</taxon>
        <taxon>Clonorchis</taxon>
    </lineage>
</organism>
<accession>A0A8T1MZL3</accession>
<dbReference type="Pfam" id="PF10249">
    <property type="entry name" value="NDUFB10"/>
    <property type="match status" value="1"/>
</dbReference>
<protein>
    <submittedName>
        <fullName evidence="1">Nadh dehydrogenase [ubiquinone] 1 beta subcomplex subunit 10</fullName>
    </submittedName>
</protein>
<keyword evidence="2" id="KW-1185">Reference proteome</keyword>
<dbReference type="PANTHER" id="PTHR13094:SF1">
    <property type="entry name" value="NADH DEHYDROGENASE [UBIQUINONE] 1 BETA SUBCOMPLEX SUBUNIT 10"/>
    <property type="match status" value="1"/>
</dbReference>
<dbReference type="Proteomes" id="UP000286415">
    <property type="component" value="Unassembled WGS sequence"/>
</dbReference>
<name>A0A8T1MZL3_CLOSI</name>
<dbReference type="InterPro" id="IPR019377">
    <property type="entry name" value="NADH_UbQ_OxRdtase_su10"/>
</dbReference>
<dbReference type="STRING" id="79923.G7YUK3"/>
<dbReference type="PANTHER" id="PTHR13094">
    <property type="entry name" value="NADH-UBIQUINONE OXIDOREDUCTASE PDSW SUBUNIT"/>
    <property type="match status" value="1"/>
</dbReference>
<proteinExistence type="predicted"/>
<reference evidence="1 2" key="2">
    <citation type="journal article" date="2021" name="Genomics">
        <title>High-quality reference genome for Clonorchis sinensis.</title>
        <authorList>
            <person name="Young N.D."/>
            <person name="Stroehlein A.J."/>
            <person name="Kinkar L."/>
            <person name="Wang T."/>
            <person name="Sohn W.M."/>
            <person name="Chang B.C.H."/>
            <person name="Kaur P."/>
            <person name="Weisz D."/>
            <person name="Dudchenko O."/>
            <person name="Aiden E.L."/>
            <person name="Korhonen P.K."/>
            <person name="Gasser R.B."/>
        </authorList>
    </citation>
    <scope>NUCLEOTIDE SEQUENCE [LARGE SCALE GENOMIC DNA]</scope>
    <source>
        <strain evidence="1">Cs-k2</strain>
    </source>
</reference>
<dbReference type="OrthoDB" id="6017729at2759"/>
<dbReference type="GO" id="GO:0005743">
    <property type="term" value="C:mitochondrial inner membrane"/>
    <property type="evidence" value="ECO:0007669"/>
    <property type="project" value="UniProtKB-SubCell"/>
</dbReference>
<dbReference type="EMBL" id="NIRI02000005">
    <property type="protein sequence ID" value="KAG5454834.1"/>
    <property type="molecule type" value="Genomic_DNA"/>
</dbReference>
<comment type="caution">
    <text evidence="1">The sequence shown here is derived from an EMBL/GenBank/DDBJ whole genome shotgun (WGS) entry which is preliminary data.</text>
</comment>
<reference evidence="1 2" key="1">
    <citation type="journal article" date="2018" name="Biotechnol. Adv.">
        <title>Improved genomic resources and new bioinformatic workflow for the carcinogenic parasite Clonorchis sinensis: Biotechnological implications.</title>
        <authorList>
            <person name="Wang D."/>
            <person name="Korhonen P.K."/>
            <person name="Gasser R.B."/>
            <person name="Young N.D."/>
        </authorList>
    </citation>
    <scope>NUCLEOTIDE SEQUENCE [LARGE SCALE GENOMIC DNA]</scope>
    <source>
        <strain evidence="1">Cs-k2</strain>
    </source>
</reference>
<evidence type="ECO:0000313" key="2">
    <source>
        <dbReference type="Proteomes" id="UP000286415"/>
    </source>
</evidence>
<dbReference type="InterPro" id="IPR039993">
    <property type="entry name" value="NDUFB10"/>
</dbReference>
<dbReference type="GO" id="GO:0045271">
    <property type="term" value="C:respiratory chain complex I"/>
    <property type="evidence" value="ECO:0007669"/>
    <property type="project" value="UniProtKB-ARBA"/>
</dbReference>
<evidence type="ECO:0000313" key="1">
    <source>
        <dbReference type="EMBL" id="KAG5454834.1"/>
    </source>
</evidence>
<gene>
    <name evidence="1" type="ORF">CSKR_113582</name>
</gene>
<sequence length="247" mass="29680">MKHENRTTNHVWNFRLVRCWATDCRLHHEMGHGGDDDKHHDIIKEELNRPYQPSFMETHFVPFLFSIVDVPVTFFREHIVEKIRKPYPYYHKRFRRVPTIETCALDDLVCFHEANMQYERDRAVDRNILRILRRRRDECRAWYNFEEEDVQRFCKDIIVDHEEAAVNFFIKYGELSWNTDVSHAFMKQKHRMLWERRHGPVGTGQRSAVDVARAVESADKTVEQEDSMLATLRRITSRAGLPKELRP</sequence>